<evidence type="ECO:0000313" key="3">
    <source>
        <dbReference type="EMBL" id="RUO59637.1"/>
    </source>
</evidence>
<dbReference type="AlphaFoldDB" id="A0A432YFA8"/>
<comment type="caution">
    <text evidence="3">The sequence shown here is derived from an EMBL/GenBank/DDBJ whole genome shotgun (WGS) entry which is preliminary data.</text>
</comment>
<keyword evidence="1" id="KW-1133">Transmembrane helix</keyword>
<gene>
    <name evidence="3" type="ORF">CWI76_05740</name>
</gene>
<dbReference type="Gene3D" id="3.40.50.2000">
    <property type="entry name" value="Glycogen Phosphorylase B"/>
    <property type="match status" value="2"/>
</dbReference>
<name>A0A432YFA8_9GAMM</name>
<protein>
    <recommendedName>
        <fullName evidence="2">Glycosyl transferase family 1 domain-containing protein</fullName>
    </recommendedName>
</protein>
<evidence type="ECO:0000313" key="4">
    <source>
        <dbReference type="Proteomes" id="UP000288127"/>
    </source>
</evidence>
<proteinExistence type="predicted"/>
<accession>A0A432YFA8</accession>
<reference evidence="4" key="1">
    <citation type="journal article" date="2018" name="Front. Microbiol.">
        <title>Genome-Based Analysis Reveals the Taxonomy and Diversity of the Family Idiomarinaceae.</title>
        <authorList>
            <person name="Liu Y."/>
            <person name="Lai Q."/>
            <person name="Shao Z."/>
        </authorList>
    </citation>
    <scope>NUCLEOTIDE SEQUENCE [LARGE SCALE GENOMIC DNA]</scope>
    <source>
        <strain evidence="4">PIM1</strain>
    </source>
</reference>
<dbReference type="RefSeq" id="WP_126759408.1">
    <property type="nucleotide sequence ID" value="NZ_PIPZ01000002.1"/>
</dbReference>
<dbReference type="OrthoDB" id="9775208at2"/>
<sequence>MNDICIVQNSIRTTYIFRQEYIARFIADGRRVFVIAPADCIKSEQALKNLGCEIVSVKKFNKGIGLLWSVLAFNWTITKFRFRRKNTTYLCFFLTTFIFSLPTLALFNKRLLLSVEGLGSFFTKRKFAKTILRTLIKRFTEARVFCNTDEREQIGQPSDIVTNGIGISLERFQSQQTVPHNGLTLVYVGRLIEDKGIKDSFAVLERCLSQGLNVKLKVIGDYYPNNPSSLTHNDIECIKKKFGEHIEFLGFVQNIEELYTDADVLLLPSVREGFPVCVMEASAMGIPTLTYDVPGCQDAVENGANGYVLKFKDIDSIVRNIQKLTDSSELRASLRESSIRYAKENFDVKIKIDQLITIIEQVELQASS</sequence>
<evidence type="ECO:0000259" key="2">
    <source>
        <dbReference type="Pfam" id="PF00534"/>
    </source>
</evidence>
<keyword evidence="4" id="KW-1185">Reference proteome</keyword>
<dbReference type="PANTHER" id="PTHR12526">
    <property type="entry name" value="GLYCOSYLTRANSFERASE"/>
    <property type="match status" value="1"/>
</dbReference>
<dbReference type="GO" id="GO:0016757">
    <property type="term" value="F:glycosyltransferase activity"/>
    <property type="evidence" value="ECO:0007669"/>
    <property type="project" value="InterPro"/>
</dbReference>
<dbReference type="Proteomes" id="UP000288127">
    <property type="component" value="Unassembled WGS sequence"/>
</dbReference>
<keyword evidence="1" id="KW-0812">Transmembrane</keyword>
<dbReference type="Pfam" id="PF00534">
    <property type="entry name" value="Glycos_transf_1"/>
    <property type="match status" value="1"/>
</dbReference>
<dbReference type="EMBL" id="PIPZ01000002">
    <property type="protein sequence ID" value="RUO59637.1"/>
    <property type="molecule type" value="Genomic_DNA"/>
</dbReference>
<dbReference type="InterPro" id="IPR001296">
    <property type="entry name" value="Glyco_trans_1"/>
</dbReference>
<feature type="transmembrane region" description="Helical" evidence="1">
    <location>
        <begin position="89"/>
        <end position="107"/>
    </location>
</feature>
<organism evidence="3 4">
    <name type="scientific">Pseudidiomarina marina</name>
    <dbReference type="NCBI Taxonomy" id="502366"/>
    <lineage>
        <taxon>Bacteria</taxon>
        <taxon>Pseudomonadati</taxon>
        <taxon>Pseudomonadota</taxon>
        <taxon>Gammaproteobacteria</taxon>
        <taxon>Alteromonadales</taxon>
        <taxon>Idiomarinaceae</taxon>
        <taxon>Pseudidiomarina</taxon>
    </lineage>
</organism>
<dbReference type="SUPFAM" id="SSF53756">
    <property type="entry name" value="UDP-Glycosyltransferase/glycogen phosphorylase"/>
    <property type="match status" value="1"/>
</dbReference>
<evidence type="ECO:0000256" key="1">
    <source>
        <dbReference type="SAM" id="Phobius"/>
    </source>
</evidence>
<dbReference type="GO" id="GO:1901135">
    <property type="term" value="P:carbohydrate derivative metabolic process"/>
    <property type="evidence" value="ECO:0007669"/>
    <property type="project" value="UniProtKB-ARBA"/>
</dbReference>
<keyword evidence="1" id="KW-0472">Membrane</keyword>
<feature type="domain" description="Glycosyl transferase family 1" evidence="2">
    <location>
        <begin position="173"/>
        <end position="337"/>
    </location>
</feature>